<evidence type="ECO:0000256" key="6">
    <source>
        <dbReference type="ARBA" id="ARBA00022833"/>
    </source>
</evidence>
<evidence type="ECO:0000313" key="11">
    <source>
        <dbReference type="EMBL" id="AVJ26904.1"/>
    </source>
</evidence>
<comment type="catalytic activity">
    <reaction evidence="9">
        <text>S-methyl-5'-thioadenosine + phosphate = 5-(methylsulfanyl)-alpha-D-ribose 1-phosphate + adenine</text>
        <dbReference type="Rhea" id="RHEA:11852"/>
        <dbReference type="ChEBI" id="CHEBI:16708"/>
        <dbReference type="ChEBI" id="CHEBI:17509"/>
        <dbReference type="ChEBI" id="CHEBI:43474"/>
        <dbReference type="ChEBI" id="CHEBI:58533"/>
        <dbReference type="EC" id="2.4.2.28"/>
    </reaction>
    <physiologicalReaction direction="left-to-right" evidence="9">
        <dbReference type="Rhea" id="RHEA:11853"/>
    </physiologicalReaction>
</comment>
<keyword evidence="5" id="KW-0378">Hydrolase</keyword>
<evidence type="ECO:0000256" key="3">
    <source>
        <dbReference type="ARBA" id="ARBA00022679"/>
    </source>
</evidence>
<dbReference type="InterPro" id="IPR003730">
    <property type="entry name" value="Cu_polyphenol_OxRdtase"/>
</dbReference>
<evidence type="ECO:0000256" key="2">
    <source>
        <dbReference type="ARBA" id="ARBA00007353"/>
    </source>
</evidence>
<evidence type="ECO:0000256" key="7">
    <source>
        <dbReference type="ARBA" id="ARBA00047989"/>
    </source>
</evidence>
<dbReference type="GO" id="GO:0017061">
    <property type="term" value="F:S-methyl-5-thioadenosine phosphorylase activity"/>
    <property type="evidence" value="ECO:0007669"/>
    <property type="project" value="UniProtKB-EC"/>
</dbReference>
<dbReference type="GO" id="GO:0005507">
    <property type="term" value="F:copper ion binding"/>
    <property type="evidence" value="ECO:0007669"/>
    <property type="project" value="TreeGrafter"/>
</dbReference>
<evidence type="ECO:0000256" key="10">
    <source>
        <dbReference type="RuleBase" id="RU361274"/>
    </source>
</evidence>
<dbReference type="GO" id="GO:0016787">
    <property type="term" value="F:hydrolase activity"/>
    <property type="evidence" value="ECO:0007669"/>
    <property type="project" value="UniProtKB-KW"/>
</dbReference>
<comment type="catalytic activity">
    <reaction evidence="7">
        <text>adenosine + H2O + H(+) = inosine + NH4(+)</text>
        <dbReference type="Rhea" id="RHEA:24408"/>
        <dbReference type="ChEBI" id="CHEBI:15377"/>
        <dbReference type="ChEBI" id="CHEBI:15378"/>
        <dbReference type="ChEBI" id="CHEBI:16335"/>
        <dbReference type="ChEBI" id="CHEBI:17596"/>
        <dbReference type="ChEBI" id="CHEBI:28938"/>
        <dbReference type="EC" id="3.5.4.4"/>
    </reaction>
    <physiologicalReaction direction="left-to-right" evidence="7">
        <dbReference type="Rhea" id="RHEA:24409"/>
    </physiologicalReaction>
</comment>
<dbReference type="SUPFAM" id="SSF64438">
    <property type="entry name" value="CNF1/YfiH-like putative cysteine hydrolases"/>
    <property type="match status" value="1"/>
</dbReference>
<dbReference type="InterPro" id="IPR038371">
    <property type="entry name" value="Cu_polyphenol_OxRdtase_sf"/>
</dbReference>
<comment type="catalytic activity">
    <reaction evidence="8">
        <text>adenosine + phosphate = alpha-D-ribose 1-phosphate + adenine</text>
        <dbReference type="Rhea" id="RHEA:27642"/>
        <dbReference type="ChEBI" id="CHEBI:16335"/>
        <dbReference type="ChEBI" id="CHEBI:16708"/>
        <dbReference type="ChEBI" id="CHEBI:43474"/>
        <dbReference type="ChEBI" id="CHEBI:57720"/>
        <dbReference type="EC" id="2.4.2.1"/>
    </reaction>
    <physiologicalReaction direction="left-to-right" evidence="8">
        <dbReference type="Rhea" id="RHEA:27643"/>
    </physiologicalReaction>
</comment>
<dbReference type="PANTHER" id="PTHR30616">
    <property type="entry name" value="UNCHARACTERIZED PROTEIN YFIH"/>
    <property type="match status" value="1"/>
</dbReference>
<evidence type="ECO:0000256" key="8">
    <source>
        <dbReference type="ARBA" id="ARBA00048968"/>
    </source>
</evidence>
<proteinExistence type="inferred from homology"/>
<dbReference type="OrthoDB" id="4279at2"/>
<evidence type="ECO:0000313" key="12">
    <source>
        <dbReference type="Proteomes" id="UP000239477"/>
    </source>
</evidence>
<keyword evidence="4" id="KW-0479">Metal-binding</keyword>
<evidence type="ECO:0000256" key="4">
    <source>
        <dbReference type="ARBA" id="ARBA00022723"/>
    </source>
</evidence>
<comment type="catalytic activity">
    <reaction evidence="1">
        <text>inosine + phosphate = alpha-D-ribose 1-phosphate + hypoxanthine</text>
        <dbReference type="Rhea" id="RHEA:27646"/>
        <dbReference type="ChEBI" id="CHEBI:17368"/>
        <dbReference type="ChEBI" id="CHEBI:17596"/>
        <dbReference type="ChEBI" id="CHEBI:43474"/>
        <dbReference type="ChEBI" id="CHEBI:57720"/>
        <dbReference type="EC" id="2.4.2.1"/>
    </reaction>
    <physiologicalReaction direction="left-to-right" evidence="1">
        <dbReference type="Rhea" id="RHEA:27647"/>
    </physiologicalReaction>
</comment>
<evidence type="ECO:0000256" key="9">
    <source>
        <dbReference type="ARBA" id="ARBA00049893"/>
    </source>
</evidence>
<evidence type="ECO:0000256" key="5">
    <source>
        <dbReference type="ARBA" id="ARBA00022801"/>
    </source>
</evidence>
<dbReference type="Pfam" id="PF02578">
    <property type="entry name" value="Cu-oxidase_4"/>
    <property type="match status" value="1"/>
</dbReference>
<dbReference type="EMBL" id="CP023270">
    <property type="protein sequence ID" value="AVJ26904.1"/>
    <property type="molecule type" value="Genomic_DNA"/>
</dbReference>
<dbReference type="InterPro" id="IPR011324">
    <property type="entry name" value="Cytotoxic_necrot_fac-like_cat"/>
</dbReference>
<dbReference type="AlphaFoldDB" id="A0A2S0I4M0"/>
<dbReference type="CDD" id="cd16833">
    <property type="entry name" value="YfiH"/>
    <property type="match status" value="1"/>
</dbReference>
<keyword evidence="3" id="KW-0808">Transferase</keyword>
<organism evidence="11 12">
    <name type="scientific">Achromobacter spanius</name>
    <dbReference type="NCBI Taxonomy" id="217203"/>
    <lineage>
        <taxon>Bacteria</taxon>
        <taxon>Pseudomonadati</taxon>
        <taxon>Pseudomonadota</taxon>
        <taxon>Betaproteobacteria</taxon>
        <taxon>Burkholderiales</taxon>
        <taxon>Alcaligenaceae</taxon>
        <taxon>Achromobacter</taxon>
    </lineage>
</organism>
<dbReference type="RefSeq" id="WP_105237879.1">
    <property type="nucleotide sequence ID" value="NZ_CP023270.1"/>
</dbReference>
<dbReference type="NCBIfam" id="TIGR00726">
    <property type="entry name" value="peptidoglycan editing factor PgeF"/>
    <property type="match status" value="1"/>
</dbReference>
<protein>
    <recommendedName>
        <fullName evidence="10">Purine nucleoside phosphorylase</fullName>
    </recommendedName>
</protein>
<dbReference type="Gene3D" id="3.60.140.10">
    <property type="entry name" value="CNF1/YfiH-like putative cysteine hydrolases"/>
    <property type="match status" value="1"/>
</dbReference>
<name>A0A2S0I4M0_9BURK</name>
<evidence type="ECO:0000256" key="1">
    <source>
        <dbReference type="ARBA" id="ARBA00000553"/>
    </source>
</evidence>
<sequence>MERLIADLPVVSGPDWHGVSYFCTTRAGGVGVAPHDTLNLGLRAEDNPEAVTENRRRVRAAVPADPLWLRQVHGSEVVDADASDVPAEPAVDASVTAQPGRVLAIMVADCLPVVIADAEGKVLGAAHAGWRGLSGGVLEHTLDAMRAKAPHATGWRAWVGPGIGPQQFEVGQDVLDAFTADDPATARFFTPRPGVAGKWLADLAGLADFRLRRAGVQEVSLSGECTVTRKDRYFSYRRDGVTGRMAVLAWLHPV</sequence>
<reference evidence="11 12" key="1">
    <citation type="submission" date="2017-09" db="EMBL/GenBank/DDBJ databases">
        <title>Genomic, metabolic, and phenotypic characteristics of bacterial isolates from the natural microbiome of the model nematode Caenorhabditis elegans.</title>
        <authorList>
            <person name="Zimmermann J."/>
            <person name="Obeng N."/>
            <person name="Yang W."/>
            <person name="Obeng O."/>
            <person name="Kissoyan K."/>
            <person name="Pees B."/>
            <person name="Dirksen P."/>
            <person name="Hoppner M."/>
            <person name="Franke A."/>
            <person name="Rosenstiel P."/>
            <person name="Leippe M."/>
            <person name="Dierking K."/>
            <person name="Kaleta C."/>
            <person name="Schulenburg H."/>
        </authorList>
    </citation>
    <scope>NUCLEOTIDE SEQUENCE [LARGE SCALE GENOMIC DNA]</scope>
    <source>
        <strain evidence="11 12">MYb73</strain>
    </source>
</reference>
<gene>
    <name evidence="11" type="ORF">CLM73_07070</name>
</gene>
<dbReference type="Proteomes" id="UP000239477">
    <property type="component" value="Chromosome"/>
</dbReference>
<keyword evidence="6" id="KW-0862">Zinc</keyword>
<dbReference type="PANTHER" id="PTHR30616:SF2">
    <property type="entry name" value="PURINE NUCLEOSIDE PHOSPHORYLASE LACC1"/>
    <property type="match status" value="1"/>
</dbReference>
<accession>A0A2S0I4M0</accession>
<comment type="similarity">
    <text evidence="2 10">Belongs to the purine nucleoside phosphorylase YfiH/LACC1 family.</text>
</comment>
<keyword evidence="12" id="KW-1185">Reference proteome</keyword>